<dbReference type="InterPro" id="IPR029057">
    <property type="entry name" value="PRTase-like"/>
</dbReference>
<keyword evidence="8 9" id="KW-0472">Membrane</keyword>
<evidence type="ECO:0000256" key="1">
    <source>
        <dbReference type="ARBA" id="ARBA00022475"/>
    </source>
</evidence>
<dbReference type="GO" id="GO:0005886">
    <property type="term" value="C:plasma membrane"/>
    <property type="evidence" value="ECO:0007669"/>
    <property type="project" value="UniProtKB-SubCell"/>
</dbReference>
<dbReference type="HAMAP" id="MF_01903">
    <property type="entry name" value="XGPRT"/>
    <property type="match status" value="1"/>
</dbReference>
<keyword evidence="3 9" id="KW-0328">Glycosyltransferase</keyword>
<dbReference type="FunFam" id="3.40.50.2020:FF:000009">
    <property type="entry name" value="Xanthine phosphoribosyltransferase"/>
    <property type="match status" value="1"/>
</dbReference>
<comment type="similarity">
    <text evidence="9">Belongs to the purine/pyrimidine phosphoribosyltransferase family. XGPT subfamily.</text>
</comment>
<protein>
    <recommendedName>
        <fullName evidence="9">Xanthine-guanine phosphoribosyltransferase</fullName>
        <shortName evidence="9">XGPRT</shortName>
        <ecNumber evidence="9">2.4.2.22</ecNumber>
    </recommendedName>
    <alternativeName>
        <fullName evidence="9">Xanthine phosphoribosyltransferase</fullName>
    </alternativeName>
</protein>
<keyword evidence="1 9" id="KW-1003">Cell membrane</keyword>
<feature type="binding site" evidence="9">
    <location>
        <position position="191"/>
    </location>
    <ligand>
        <name>guanine</name>
        <dbReference type="ChEBI" id="CHEBI:16235"/>
    </ligand>
</feature>
<dbReference type="GO" id="GO:0032263">
    <property type="term" value="P:GMP salvage"/>
    <property type="evidence" value="ECO:0007669"/>
    <property type="project" value="UniProtKB-UniRule"/>
</dbReference>
<dbReference type="InterPro" id="IPR023747">
    <property type="entry name" value="Xanthine_Guanine_PRibTrfase"/>
</dbReference>
<evidence type="ECO:0000256" key="3">
    <source>
        <dbReference type="ARBA" id="ARBA00022676"/>
    </source>
</evidence>
<comment type="cofactor">
    <cofactor evidence="9">
        <name>Mg(2+)</name>
        <dbReference type="ChEBI" id="CHEBI:18420"/>
    </cofactor>
</comment>
<dbReference type="Proteomes" id="UP000594592">
    <property type="component" value="Chromosome"/>
</dbReference>
<dbReference type="GO" id="GO:0032265">
    <property type="term" value="P:XMP salvage"/>
    <property type="evidence" value="ECO:0007669"/>
    <property type="project" value="UniProtKB-UniRule"/>
</dbReference>
<evidence type="ECO:0000256" key="9">
    <source>
        <dbReference type="HAMAP-Rule" id="MF_01903"/>
    </source>
</evidence>
<dbReference type="UniPathway" id="UPA00909">
    <property type="reaction ID" value="UER00887"/>
</dbReference>
<keyword evidence="6 9" id="KW-0660">Purine salvage</keyword>
<dbReference type="InterPro" id="IPR000836">
    <property type="entry name" value="PRTase_dom"/>
</dbReference>
<dbReference type="UniPathway" id="UPA00602">
    <property type="reaction ID" value="UER00658"/>
</dbReference>
<feature type="binding site" evidence="9">
    <location>
        <position position="148"/>
    </location>
    <ligand>
        <name>xanthine</name>
        <dbReference type="ChEBI" id="CHEBI:17712"/>
    </ligand>
</feature>
<keyword evidence="7 9" id="KW-0460">Magnesium</keyword>
<comment type="function">
    <text evidence="9">Purine salvage pathway enzyme that catalyzes the transfer of the ribosyl-5-phosphate group from 5-phospho-alpha-D-ribose 1-diphosphate (PRPP) to the N9 position of the 6-oxopurines guanine and xanthine to form the corresponding ribonucleotides GMP (guanosine 5'-monophosphate) and XMP (xanthosine 5'-monophosphate), with the release of PPi. To a lesser extent, also acts on hypoxanthine.</text>
</comment>
<comment type="catalytic activity">
    <reaction evidence="9">
        <text>GMP + diphosphate = guanine + 5-phospho-alpha-D-ribose 1-diphosphate</text>
        <dbReference type="Rhea" id="RHEA:25424"/>
        <dbReference type="ChEBI" id="CHEBI:16235"/>
        <dbReference type="ChEBI" id="CHEBI:33019"/>
        <dbReference type="ChEBI" id="CHEBI:58017"/>
        <dbReference type="ChEBI" id="CHEBI:58115"/>
    </reaction>
</comment>
<dbReference type="PANTHER" id="PTHR39563">
    <property type="entry name" value="XANTHINE PHOSPHORIBOSYLTRANSFERASE"/>
    <property type="match status" value="1"/>
</dbReference>
<comment type="pathway">
    <text evidence="9">Purine metabolism; XMP biosynthesis via salvage pathway; XMP from xanthine: step 1/1.</text>
</comment>
<dbReference type="SUPFAM" id="SSF53271">
    <property type="entry name" value="PRTase-like"/>
    <property type="match status" value="1"/>
</dbReference>
<evidence type="ECO:0000256" key="7">
    <source>
        <dbReference type="ARBA" id="ARBA00022842"/>
    </source>
</evidence>
<dbReference type="Gene3D" id="3.40.50.2020">
    <property type="match status" value="1"/>
</dbReference>
<dbReference type="EMBL" id="CP064820">
    <property type="protein sequence ID" value="QPG07718.1"/>
    <property type="molecule type" value="Genomic_DNA"/>
</dbReference>
<feature type="binding site" evidence="9">
    <location>
        <position position="145"/>
    </location>
    <ligand>
        <name>Mg(2+)</name>
        <dbReference type="ChEBI" id="CHEBI:18420"/>
    </ligand>
</feature>
<evidence type="ECO:0000313" key="12">
    <source>
        <dbReference type="Proteomes" id="UP000594592"/>
    </source>
</evidence>
<evidence type="ECO:0000256" key="6">
    <source>
        <dbReference type="ARBA" id="ARBA00022726"/>
    </source>
</evidence>
<dbReference type="GO" id="GO:0005829">
    <property type="term" value="C:cytosol"/>
    <property type="evidence" value="ECO:0007669"/>
    <property type="project" value="TreeGrafter"/>
</dbReference>
<feature type="binding site" evidence="9">
    <location>
        <position position="125"/>
    </location>
    <ligand>
        <name>GMP</name>
        <dbReference type="ChEBI" id="CHEBI:58115"/>
    </ligand>
</feature>
<evidence type="ECO:0000256" key="4">
    <source>
        <dbReference type="ARBA" id="ARBA00022679"/>
    </source>
</evidence>
<name>A0A7S9E1D9_KLEPN</name>
<feature type="domain" description="Phosphoribosyltransferase" evidence="10">
    <location>
        <begin position="71"/>
        <end position="199"/>
    </location>
</feature>
<dbReference type="PANTHER" id="PTHR39563:SF1">
    <property type="entry name" value="XANTHINE-GUANINE PHOSPHORIBOSYLTRANSFERASE"/>
    <property type="match status" value="1"/>
</dbReference>
<dbReference type="GO" id="GO:0006166">
    <property type="term" value="P:purine ribonucleoside salvage"/>
    <property type="evidence" value="ECO:0007669"/>
    <property type="project" value="UniProtKB-KW"/>
</dbReference>
<comment type="pathway">
    <text evidence="9">Purine metabolism; GMP biosynthesis via salvage pathway; GMP from guanine: step 1/1.</text>
</comment>
<keyword evidence="4 9" id="KW-0808">Transferase</keyword>
<dbReference type="GO" id="GO:0000310">
    <property type="term" value="F:xanthine phosphoribosyltransferase activity"/>
    <property type="evidence" value="ECO:0007669"/>
    <property type="project" value="UniProtKB-UniRule"/>
</dbReference>
<evidence type="ECO:0000256" key="8">
    <source>
        <dbReference type="ARBA" id="ARBA00023136"/>
    </source>
</evidence>
<feature type="binding site" evidence="9">
    <location>
        <position position="148"/>
    </location>
    <ligand>
        <name>guanine</name>
        <dbReference type="ChEBI" id="CHEBI:16235"/>
    </ligand>
</feature>
<evidence type="ECO:0000256" key="5">
    <source>
        <dbReference type="ARBA" id="ARBA00022723"/>
    </source>
</evidence>
<proteinExistence type="inferred from homology"/>
<comment type="subunit">
    <text evidence="9">Homotetramer.</text>
</comment>
<feature type="binding site" evidence="9">
    <location>
        <begin position="148"/>
        <end position="152"/>
    </location>
    <ligand>
        <name>GMP</name>
        <dbReference type="ChEBI" id="CHEBI:58115"/>
    </ligand>
</feature>
<dbReference type="EC" id="2.4.2.22" evidence="9"/>
<feature type="binding site" evidence="9">
    <location>
        <position position="191"/>
    </location>
    <ligand>
        <name>xanthine</name>
        <dbReference type="ChEBI" id="CHEBI:17712"/>
    </ligand>
</feature>
<reference evidence="11 12" key="1">
    <citation type="submission" date="2020-11" db="EMBL/GenBank/DDBJ databases">
        <title>Whole Genome sequence of MDR strain of Klebsiella pneumoniae K219 isolated from sputum.</title>
        <authorList>
            <person name="Aditi B.P."/>
            <person name="Mahalakshmi K."/>
            <person name="Naveen Kumar V."/>
        </authorList>
    </citation>
    <scope>NUCLEOTIDE SEQUENCE [LARGE SCALE GENOMIC DNA]</scope>
    <source>
        <strain evidence="11 12">K219</strain>
    </source>
</reference>
<feature type="binding site" evidence="9">
    <location>
        <position position="125"/>
    </location>
    <ligand>
        <name>5-phospho-alpha-D-ribose 1-diphosphate</name>
        <dbReference type="ChEBI" id="CHEBI:58017"/>
    </ligand>
</feature>
<dbReference type="GO" id="GO:0004422">
    <property type="term" value="F:hypoxanthine phosphoribosyltransferase activity"/>
    <property type="evidence" value="ECO:0007669"/>
    <property type="project" value="TreeGrafter"/>
</dbReference>
<sequence length="208" mass="23155">MGLRIPLSTASGSVNNAKALRKPLNTGFSASDLYNLAQPFSPRTLFKPYYTGWDTSHERKIRRHRDMLQIHARKLASRLLPVEQWKGIIAVSRGGLVPGALLARELGIRHVDTVCISSYDHDNQRELKVLKRAEGDGEGFIVIDDLVDTGGTAVAIREMYPKAHFVTIFAKPAGRPLVDDYVVDIPQDTRIEQPWDMGVVFVPPIAGR</sequence>
<gene>
    <name evidence="9 11" type="primary">gpt</name>
    <name evidence="11" type="ORF">IUJ34_07545</name>
</gene>
<keyword evidence="5 9" id="KW-0479">Metal-binding</keyword>
<dbReference type="CDD" id="cd06223">
    <property type="entry name" value="PRTases_typeI"/>
    <property type="match status" value="1"/>
</dbReference>
<feature type="binding site" evidence="9">
    <location>
        <begin position="144"/>
        <end position="152"/>
    </location>
    <ligand>
        <name>5-phospho-alpha-D-ribose 1-diphosphate</name>
        <dbReference type="ChEBI" id="CHEBI:58017"/>
    </ligand>
</feature>
<keyword evidence="2" id="KW-0997">Cell inner membrane</keyword>
<dbReference type="NCBIfam" id="NF006613">
    <property type="entry name" value="PRK09177.1"/>
    <property type="match status" value="1"/>
</dbReference>
<comment type="subcellular location">
    <subcellularLocation>
        <location evidence="9">Cell membrane</location>
        <topology evidence="9">Peripheral membrane protein</topology>
    </subcellularLocation>
</comment>
<accession>A0A7S9E1D9</accession>
<dbReference type="Pfam" id="PF00156">
    <property type="entry name" value="Pribosyltran"/>
    <property type="match status" value="1"/>
</dbReference>
<comment type="catalytic activity">
    <reaction evidence="9">
        <text>XMP + diphosphate = xanthine + 5-phospho-alpha-D-ribose 1-diphosphate</text>
        <dbReference type="Rhea" id="RHEA:10800"/>
        <dbReference type="ChEBI" id="CHEBI:17712"/>
        <dbReference type="ChEBI" id="CHEBI:33019"/>
        <dbReference type="ChEBI" id="CHEBI:57464"/>
        <dbReference type="ChEBI" id="CHEBI:58017"/>
        <dbReference type="EC" id="2.4.2.22"/>
    </reaction>
</comment>
<dbReference type="GO" id="GO:0000287">
    <property type="term" value="F:magnesium ion binding"/>
    <property type="evidence" value="ECO:0007669"/>
    <property type="project" value="UniProtKB-UniRule"/>
</dbReference>
<dbReference type="AlphaFoldDB" id="A0A7S9E1D9"/>
<dbReference type="GO" id="GO:0032264">
    <property type="term" value="P:IMP salvage"/>
    <property type="evidence" value="ECO:0007669"/>
    <property type="project" value="TreeGrafter"/>
</dbReference>
<comment type="catalytic activity">
    <reaction evidence="9">
        <text>IMP + diphosphate = hypoxanthine + 5-phospho-alpha-D-ribose 1-diphosphate</text>
        <dbReference type="Rhea" id="RHEA:17973"/>
        <dbReference type="ChEBI" id="CHEBI:17368"/>
        <dbReference type="ChEBI" id="CHEBI:33019"/>
        <dbReference type="ChEBI" id="CHEBI:58017"/>
        <dbReference type="ChEBI" id="CHEBI:58053"/>
    </reaction>
</comment>
<feature type="binding site" evidence="9">
    <location>
        <begin position="93"/>
        <end position="94"/>
    </location>
    <ligand>
        <name>5-phospho-alpha-D-ribose 1-diphosphate</name>
        <dbReference type="ChEBI" id="CHEBI:58017"/>
    </ligand>
</feature>
<evidence type="ECO:0000313" key="11">
    <source>
        <dbReference type="EMBL" id="QPG07718.1"/>
    </source>
</evidence>
<comment type="caution">
    <text evidence="9">Lacks conserved residue(s) required for the propagation of feature annotation.</text>
</comment>
<organism evidence="11 12">
    <name type="scientific">Klebsiella pneumoniae subsp. pneumoniae</name>
    <dbReference type="NCBI Taxonomy" id="72407"/>
    <lineage>
        <taxon>Bacteria</taxon>
        <taxon>Pseudomonadati</taxon>
        <taxon>Pseudomonadota</taxon>
        <taxon>Gammaproteobacteria</taxon>
        <taxon>Enterobacterales</taxon>
        <taxon>Enterobacteriaceae</taxon>
        <taxon>Klebsiella/Raoultella group</taxon>
        <taxon>Klebsiella</taxon>
        <taxon>Klebsiella pneumoniae complex</taxon>
    </lineage>
</organism>
<evidence type="ECO:0000256" key="2">
    <source>
        <dbReference type="ARBA" id="ARBA00022519"/>
    </source>
</evidence>
<evidence type="ECO:0000259" key="10">
    <source>
        <dbReference type="Pfam" id="PF00156"/>
    </source>
</evidence>